<gene>
    <name evidence="4" type="primary">LOC110278179</name>
</gene>
<dbReference type="PANTHER" id="PTHR37984:SF5">
    <property type="entry name" value="PROTEIN NYNRIN-LIKE"/>
    <property type="match status" value="1"/>
</dbReference>
<dbReference type="AlphaFoldDB" id="A0A6P5N3Z3"/>
<evidence type="ECO:0000313" key="3">
    <source>
        <dbReference type="Proteomes" id="UP000515211"/>
    </source>
</evidence>
<keyword evidence="1" id="KW-0511">Multifunctional enzyme</keyword>
<sequence>MCDASDYAIGAMLGQRKDSLVHVIYYASKVLNDAQRNYTTTEKELLAIVFAFDKFRSELKRILEKTVGASRKDWSKKLDDALWAYRTAFKTPLGMSPYQLVYGKACHLPLELEHKALWAIKILNFDSITAGANRILQLQEMEEFRSQAYENTKMYKEKAKRRHDSHLAPRSVERGQRVLLYNSKLRLFPEKLKSRWSGPFLVTKVSPYGHVEVMDEGSERTFTVNGQRLKHYLGNMGENPRMTYHLK</sequence>
<feature type="domain" description="Reverse transcriptase/retrotransposon-derived protein RNase H-like" evidence="2">
    <location>
        <begin position="1"/>
        <end position="59"/>
    </location>
</feature>
<dbReference type="PANTHER" id="PTHR37984">
    <property type="entry name" value="PROTEIN CBG26694"/>
    <property type="match status" value="1"/>
</dbReference>
<dbReference type="SUPFAM" id="SSF53098">
    <property type="entry name" value="Ribonuclease H-like"/>
    <property type="match status" value="1"/>
</dbReference>
<dbReference type="GeneID" id="110278179"/>
<dbReference type="InterPro" id="IPR043502">
    <property type="entry name" value="DNA/RNA_pol_sf"/>
</dbReference>
<dbReference type="Proteomes" id="UP000515211">
    <property type="component" value="Chromosome 2"/>
</dbReference>
<dbReference type="KEGG" id="adu:110278179"/>
<evidence type="ECO:0000259" key="2">
    <source>
        <dbReference type="Pfam" id="PF17919"/>
    </source>
</evidence>
<proteinExistence type="predicted"/>
<dbReference type="InterPro" id="IPR050951">
    <property type="entry name" value="Retrovirus_Pol_polyprotein"/>
</dbReference>
<dbReference type="RefSeq" id="XP_020992047.1">
    <property type="nucleotide sequence ID" value="XM_021136388.1"/>
</dbReference>
<dbReference type="InterPro" id="IPR036397">
    <property type="entry name" value="RNaseH_sf"/>
</dbReference>
<accession>A0A6P5N3Z3</accession>
<protein>
    <submittedName>
        <fullName evidence="4">Uncharacterized protein LOC110278179</fullName>
    </submittedName>
</protein>
<evidence type="ECO:0000313" key="4">
    <source>
        <dbReference type="RefSeq" id="XP_020992047.1"/>
    </source>
</evidence>
<dbReference type="GO" id="GO:0003676">
    <property type="term" value="F:nucleic acid binding"/>
    <property type="evidence" value="ECO:0007669"/>
    <property type="project" value="InterPro"/>
</dbReference>
<name>A0A6P5N3Z3_ARADU</name>
<reference evidence="4" key="2">
    <citation type="submission" date="2025-08" db="UniProtKB">
        <authorList>
            <consortium name="RefSeq"/>
        </authorList>
    </citation>
    <scope>IDENTIFICATION</scope>
    <source>
        <tissue evidence="4">Whole plant</tissue>
    </source>
</reference>
<dbReference type="SUPFAM" id="SSF56672">
    <property type="entry name" value="DNA/RNA polymerases"/>
    <property type="match status" value="1"/>
</dbReference>
<dbReference type="GO" id="GO:0003824">
    <property type="term" value="F:catalytic activity"/>
    <property type="evidence" value="ECO:0007669"/>
    <property type="project" value="UniProtKB-KW"/>
</dbReference>
<dbReference type="InterPro" id="IPR012337">
    <property type="entry name" value="RNaseH-like_sf"/>
</dbReference>
<evidence type="ECO:0000256" key="1">
    <source>
        <dbReference type="ARBA" id="ARBA00023268"/>
    </source>
</evidence>
<reference evidence="3" key="1">
    <citation type="journal article" date="2016" name="Nat. Genet.">
        <title>The genome sequences of Arachis duranensis and Arachis ipaensis, the diploid ancestors of cultivated peanut.</title>
        <authorList>
            <person name="Bertioli D.J."/>
            <person name="Cannon S.B."/>
            <person name="Froenicke L."/>
            <person name="Huang G."/>
            <person name="Farmer A.D."/>
            <person name="Cannon E.K."/>
            <person name="Liu X."/>
            <person name="Gao D."/>
            <person name="Clevenger J."/>
            <person name="Dash S."/>
            <person name="Ren L."/>
            <person name="Moretzsohn M.C."/>
            <person name="Shirasawa K."/>
            <person name="Huang W."/>
            <person name="Vidigal B."/>
            <person name="Abernathy B."/>
            <person name="Chu Y."/>
            <person name="Niederhuth C.E."/>
            <person name="Umale P."/>
            <person name="Araujo A.C."/>
            <person name="Kozik A."/>
            <person name="Kim K.D."/>
            <person name="Burow M.D."/>
            <person name="Varshney R.K."/>
            <person name="Wang X."/>
            <person name="Zhang X."/>
            <person name="Barkley N."/>
            <person name="Guimaraes P.M."/>
            <person name="Isobe S."/>
            <person name="Guo B."/>
            <person name="Liao B."/>
            <person name="Stalker H.T."/>
            <person name="Schmitz R.J."/>
            <person name="Scheffler B.E."/>
            <person name="Leal-Bertioli S.C."/>
            <person name="Xun X."/>
            <person name="Jackson S.A."/>
            <person name="Michelmore R."/>
            <person name="Ozias-Akins P."/>
        </authorList>
    </citation>
    <scope>NUCLEOTIDE SEQUENCE [LARGE SCALE GENOMIC DNA]</scope>
    <source>
        <strain evidence="3">cv. V14167</strain>
    </source>
</reference>
<keyword evidence="3" id="KW-1185">Reference proteome</keyword>
<dbReference type="FunFam" id="3.10.20.370:FF:000001">
    <property type="entry name" value="Retrovirus-related Pol polyprotein from transposon 17.6-like protein"/>
    <property type="match status" value="1"/>
</dbReference>
<dbReference type="InterPro" id="IPR041577">
    <property type="entry name" value="RT_RNaseH_2"/>
</dbReference>
<dbReference type="Pfam" id="PF17919">
    <property type="entry name" value="RT_RNaseH_2"/>
    <property type="match status" value="1"/>
</dbReference>
<dbReference type="Gene3D" id="3.30.420.10">
    <property type="entry name" value="Ribonuclease H-like superfamily/Ribonuclease H"/>
    <property type="match status" value="1"/>
</dbReference>
<organism evidence="3 4">
    <name type="scientific">Arachis duranensis</name>
    <name type="common">Wild peanut</name>
    <dbReference type="NCBI Taxonomy" id="130453"/>
    <lineage>
        <taxon>Eukaryota</taxon>
        <taxon>Viridiplantae</taxon>
        <taxon>Streptophyta</taxon>
        <taxon>Embryophyta</taxon>
        <taxon>Tracheophyta</taxon>
        <taxon>Spermatophyta</taxon>
        <taxon>Magnoliopsida</taxon>
        <taxon>eudicotyledons</taxon>
        <taxon>Gunneridae</taxon>
        <taxon>Pentapetalae</taxon>
        <taxon>rosids</taxon>
        <taxon>fabids</taxon>
        <taxon>Fabales</taxon>
        <taxon>Fabaceae</taxon>
        <taxon>Papilionoideae</taxon>
        <taxon>50 kb inversion clade</taxon>
        <taxon>dalbergioids sensu lato</taxon>
        <taxon>Dalbergieae</taxon>
        <taxon>Pterocarpus clade</taxon>
        <taxon>Arachis</taxon>
    </lineage>
</organism>